<dbReference type="RefSeq" id="WP_147447957.1">
    <property type="nucleotide sequence ID" value="NZ_RBIL01000002.1"/>
</dbReference>
<name>A0A660KYL9_9ACTN</name>
<accession>A0A660KYL9</accession>
<dbReference type="EMBL" id="RBIL01000002">
    <property type="protein sequence ID" value="RKQ86801.1"/>
    <property type="molecule type" value="Genomic_DNA"/>
</dbReference>
<reference evidence="1 2" key="1">
    <citation type="submission" date="2018-10" db="EMBL/GenBank/DDBJ databases">
        <title>Genomic Encyclopedia of Archaeal and Bacterial Type Strains, Phase II (KMG-II): from individual species to whole genera.</title>
        <authorList>
            <person name="Goeker M."/>
        </authorList>
    </citation>
    <scope>NUCLEOTIDE SEQUENCE [LARGE SCALE GENOMIC DNA]</scope>
    <source>
        <strain evidence="1 2">DSM 14954</strain>
    </source>
</reference>
<protein>
    <recommendedName>
        <fullName evidence="3">Winged helix DNA-binding protein</fullName>
    </recommendedName>
</protein>
<organism evidence="1 2">
    <name type="scientific">Solirubrobacter pauli</name>
    <dbReference type="NCBI Taxonomy" id="166793"/>
    <lineage>
        <taxon>Bacteria</taxon>
        <taxon>Bacillati</taxon>
        <taxon>Actinomycetota</taxon>
        <taxon>Thermoleophilia</taxon>
        <taxon>Solirubrobacterales</taxon>
        <taxon>Solirubrobacteraceae</taxon>
        <taxon>Solirubrobacter</taxon>
    </lineage>
</organism>
<dbReference type="AlphaFoldDB" id="A0A660KYL9"/>
<gene>
    <name evidence="1" type="ORF">C8N24_4816</name>
</gene>
<dbReference type="Proteomes" id="UP000278962">
    <property type="component" value="Unassembled WGS sequence"/>
</dbReference>
<sequence length="97" mass="10608">MARGRKALTDRDWLFGSRPRRLALEALFAEPGRRWSKAALARAAEVSPHGGIDEHVAGFTRIGLLTDDGDGLRLADPMPAYAASLRGLLGELQRVRD</sequence>
<evidence type="ECO:0000313" key="2">
    <source>
        <dbReference type="Proteomes" id="UP000278962"/>
    </source>
</evidence>
<keyword evidence="2" id="KW-1185">Reference proteome</keyword>
<evidence type="ECO:0000313" key="1">
    <source>
        <dbReference type="EMBL" id="RKQ86801.1"/>
    </source>
</evidence>
<comment type="caution">
    <text evidence="1">The sequence shown here is derived from an EMBL/GenBank/DDBJ whole genome shotgun (WGS) entry which is preliminary data.</text>
</comment>
<proteinExistence type="predicted"/>
<evidence type="ECO:0008006" key="3">
    <source>
        <dbReference type="Google" id="ProtNLM"/>
    </source>
</evidence>